<gene>
    <name evidence="2" type="ORF">C8D97_11358</name>
</gene>
<name>A0A316FD72_9GAMM</name>
<feature type="compositionally biased region" description="Low complexity" evidence="1">
    <location>
        <begin position="57"/>
        <end position="69"/>
    </location>
</feature>
<accession>A0A316FD72</accession>
<feature type="region of interest" description="Disordered" evidence="1">
    <location>
        <begin position="38"/>
        <end position="69"/>
    </location>
</feature>
<evidence type="ECO:0000256" key="1">
    <source>
        <dbReference type="SAM" id="MobiDB-lite"/>
    </source>
</evidence>
<dbReference type="AlphaFoldDB" id="A0A316FD72"/>
<reference evidence="2 3" key="1">
    <citation type="submission" date="2018-05" db="EMBL/GenBank/DDBJ databases">
        <title>Genomic Encyclopedia of Type Strains, Phase IV (KMG-IV): sequencing the most valuable type-strain genomes for metagenomic binning, comparative biology and taxonomic classification.</title>
        <authorList>
            <person name="Goeker M."/>
        </authorList>
    </citation>
    <scope>NUCLEOTIDE SEQUENCE [LARGE SCALE GENOMIC DNA]</scope>
    <source>
        <strain evidence="2 3">DSM 25350</strain>
    </source>
</reference>
<protein>
    <submittedName>
        <fullName evidence="2">Uncharacterized protein</fullName>
    </submittedName>
</protein>
<comment type="caution">
    <text evidence="2">The sequence shown here is derived from an EMBL/GenBank/DDBJ whole genome shotgun (WGS) entry which is preliminary data.</text>
</comment>
<dbReference type="Proteomes" id="UP000245790">
    <property type="component" value="Unassembled WGS sequence"/>
</dbReference>
<evidence type="ECO:0000313" key="3">
    <source>
        <dbReference type="Proteomes" id="UP000245790"/>
    </source>
</evidence>
<dbReference type="EMBL" id="QGGU01000013">
    <property type="protein sequence ID" value="PWK46373.1"/>
    <property type="molecule type" value="Genomic_DNA"/>
</dbReference>
<sequence>MELNKCKSCDKELPLHVGKDHTQCVFCGTINNTESKTTRVKVSSSGKKKSGGGSDGGIFSDGSSTLFGD</sequence>
<keyword evidence="3" id="KW-1185">Reference proteome</keyword>
<organism evidence="2 3">
    <name type="scientific">Pleionea mediterranea</name>
    <dbReference type="NCBI Taxonomy" id="523701"/>
    <lineage>
        <taxon>Bacteria</taxon>
        <taxon>Pseudomonadati</taxon>
        <taxon>Pseudomonadota</taxon>
        <taxon>Gammaproteobacteria</taxon>
        <taxon>Oceanospirillales</taxon>
        <taxon>Pleioneaceae</taxon>
        <taxon>Pleionea</taxon>
    </lineage>
</organism>
<evidence type="ECO:0000313" key="2">
    <source>
        <dbReference type="EMBL" id="PWK46373.1"/>
    </source>
</evidence>
<proteinExistence type="predicted"/>